<organism evidence="3 4">
    <name type="scientific">Paramuricea clavata</name>
    <name type="common">Red gorgonian</name>
    <name type="synonym">Violescent sea-whip</name>
    <dbReference type="NCBI Taxonomy" id="317549"/>
    <lineage>
        <taxon>Eukaryota</taxon>
        <taxon>Metazoa</taxon>
        <taxon>Cnidaria</taxon>
        <taxon>Anthozoa</taxon>
        <taxon>Octocorallia</taxon>
        <taxon>Malacalcyonacea</taxon>
        <taxon>Plexauridae</taxon>
        <taxon>Paramuricea</taxon>
    </lineage>
</organism>
<dbReference type="PANTHER" id="PTHR45774:SF3">
    <property type="entry name" value="BTB (POZ) DOMAIN-CONTAINING 2B-RELATED"/>
    <property type="match status" value="1"/>
</dbReference>
<dbReference type="Gene3D" id="3.30.710.10">
    <property type="entry name" value="Potassium Channel Kv1.1, Chain A"/>
    <property type="match status" value="1"/>
</dbReference>
<dbReference type="Pfam" id="PF08005">
    <property type="entry name" value="PHR"/>
    <property type="match status" value="1"/>
</dbReference>
<dbReference type="InterPro" id="IPR012983">
    <property type="entry name" value="PHR"/>
</dbReference>
<evidence type="ECO:0000256" key="1">
    <source>
        <dbReference type="ARBA" id="ARBA00004496"/>
    </source>
</evidence>
<dbReference type="GO" id="GO:0022008">
    <property type="term" value="P:neurogenesis"/>
    <property type="evidence" value="ECO:0007669"/>
    <property type="project" value="TreeGrafter"/>
</dbReference>
<sequence length="303" mass="34200">MASVQSNVDWQSTKNTILERNRYMFNNPDMSDISFTCEGSDEIFYAHKYVLSTSSAVFNAMFYGGFAVEDSIVHLSDINEESLEQFLRFLYTEECTLTGDNVLAIMYLAKKYIIPSLNEKCVNFLLENLNPENVLDVLEQVTRFDEKELEKRCWKIIVSNAGEVVASDSFNNISQTTLAKLLKRDHLKDALLVGVRLFGDQGGSEYQATFEVKEATVIGRYTSQRNEDDVPGFDVMLKQPVPLKQNEVVTLSARIKGPNSYRCENGFSSVRLKNVSVTFCDAPEPNNETSSISGQFHELILAI</sequence>
<evidence type="ECO:0000313" key="3">
    <source>
        <dbReference type="EMBL" id="CAB4018101.1"/>
    </source>
</evidence>
<dbReference type="PANTHER" id="PTHR45774">
    <property type="entry name" value="BTB/POZ DOMAIN-CONTAINING"/>
    <property type="match status" value="1"/>
</dbReference>
<comment type="caution">
    <text evidence="3">The sequence shown here is derived from an EMBL/GenBank/DDBJ whole genome shotgun (WGS) entry which is preliminary data.</text>
</comment>
<dbReference type="Gene3D" id="2.60.120.820">
    <property type="entry name" value="PHR domain"/>
    <property type="match status" value="1"/>
</dbReference>
<dbReference type="Gene3D" id="1.25.40.420">
    <property type="match status" value="1"/>
</dbReference>
<proteinExistence type="predicted"/>
<keyword evidence="2" id="KW-0963">Cytoplasm</keyword>
<dbReference type="Proteomes" id="UP001152795">
    <property type="component" value="Unassembled WGS sequence"/>
</dbReference>
<comment type="subcellular location">
    <subcellularLocation>
        <location evidence="1">Cytoplasm</location>
    </subcellularLocation>
</comment>
<dbReference type="Pfam" id="PF07707">
    <property type="entry name" value="BACK"/>
    <property type="match status" value="1"/>
</dbReference>
<dbReference type="EMBL" id="CACRXK020009854">
    <property type="protein sequence ID" value="CAB4018101.1"/>
    <property type="molecule type" value="Genomic_DNA"/>
</dbReference>
<dbReference type="InterPro" id="IPR011333">
    <property type="entry name" value="SKP1/BTB/POZ_sf"/>
</dbReference>
<dbReference type="CDD" id="cd14733">
    <property type="entry name" value="BACK"/>
    <property type="match status" value="1"/>
</dbReference>
<dbReference type="OrthoDB" id="6359943at2759"/>
<dbReference type="InterPro" id="IPR000210">
    <property type="entry name" value="BTB/POZ_dom"/>
</dbReference>
<keyword evidence="4" id="KW-1185">Reference proteome</keyword>
<reference evidence="3" key="1">
    <citation type="submission" date="2020-04" db="EMBL/GenBank/DDBJ databases">
        <authorList>
            <person name="Alioto T."/>
            <person name="Alioto T."/>
            <person name="Gomez Garrido J."/>
        </authorList>
    </citation>
    <scope>NUCLEOTIDE SEQUENCE</scope>
    <source>
        <strain evidence="3">A484AB</strain>
    </source>
</reference>
<dbReference type="Pfam" id="PF00651">
    <property type="entry name" value="BTB"/>
    <property type="match status" value="1"/>
</dbReference>
<dbReference type="GO" id="GO:0005829">
    <property type="term" value="C:cytosol"/>
    <property type="evidence" value="ECO:0007669"/>
    <property type="project" value="TreeGrafter"/>
</dbReference>
<dbReference type="AlphaFoldDB" id="A0A6S7JP10"/>
<protein>
    <submittedName>
        <fullName evidence="3">BTB POZ domain-containing 6-like</fullName>
    </submittedName>
</protein>
<dbReference type="InterPro" id="IPR011705">
    <property type="entry name" value="BACK"/>
</dbReference>
<gene>
    <name evidence="3" type="ORF">PACLA_8A084530</name>
</gene>
<name>A0A6S7JP10_PARCT</name>
<accession>A0A6S7JP10</accession>
<dbReference type="PROSITE" id="PS50097">
    <property type="entry name" value="BTB"/>
    <property type="match status" value="1"/>
</dbReference>
<evidence type="ECO:0000313" key="4">
    <source>
        <dbReference type="Proteomes" id="UP001152795"/>
    </source>
</evidence>
<dbReference type="SUPFAM" id="SSF54695">
    <property type="entry name" value="POZ domain"/>
    <property type="match status" value="1"/>
</dbReference>
<dbReference type="SMART" id="SM00225">
    <property type="entry name" value="BTB"/>
    <property type="match status" value="1"/>
</dbReference>
<dbReference type="InterPro" id="IPR038648">
    <property type="entry name" value="PHR_sf"/>
</dbReference>
<evidence type="ECO:0000256" key="2">
    <source>
        <dbReference type="ARBA" id="ARBA00022490"/>
    </source>
</evidence>